<organism evidence="14 15">
    <name type="scientific">Lithocarpus litseifolius</name>
    <dbReference type="NCBI Taxonomy" id="425828"/>
    <lineage>
        <taxon>Eukaryota</taxon>
        <taxon>Viridiplantae</taxon>
        <taxon>Streptophyta</taxon>
        <taxon>Embryophyta</taxon>
        <taxon>Tracheophyta</taxon>
        <taxon>Spermatophyta</taxon>
        <taxon>Magnoliopsida</taxon>
        <taxon>eudicotyledons</taxon>
        <taxon>Gunneridae</taxon>
        <taxon>Pentapetalae</taxon>
        <taxon>rosids</taxon>
        <taxon>fabids</taxon>
        <taxon>Fagales</taxon>
        <taxon>Fagaceae</taxon>
        <taxon>Lithocarpus</taxon>
    </lineage>
</organism>
<evidence type="ECO:0000256" key="5">
    <source>
        <dbReference type="ARBA" id="ARBA00022448"/>
    </source>
</evidence>
<evidence type="ECO:0000256" key="12">
    <source>
        <dbReference type="ARBA" id="ARBA00023114"/>
    </source>
</evidence>
<evidence type="ECO:0000256" key="1">
    <source>
        <dbReference type="ARBA" id="ARBA00002327"/>
    </source>
</evidence>
<protein>
    <submittedName>
        <fullName evidence="14">Uncharacterized protein</fullName>
    </submittedName>
</protein>
<evidence type="ECO:0000256" key="6">
    <source>
        <dbReference type="ARBA" id="ARBA00022452"/>
    </source>
</evidence>
<evidence type="ECO:0000256" key="10">
    <source>
        <dbReference type="ARBA" id="ARBA00022805"/>
    </source>
</evidence>
<dbReference type="GO" id="GO:0046930">
    <property type="term" value="C:pore complex"/>
    <property type="evidence" value="ECO:0007669"/>
    <property type="project" value="UniProtKB-KW"/>
</dbReference>
<dbReference type="GO" id="GO:0015288">
    <property type="term" value="F:porin activity"/>
    <property type="evidence" value="ECO:0007669"/>
    <property type="project" value="UniProtKB-KW"/>
</dbReference>
<keyword evidence="11" id="KW-0406">Ion transport</keyword>
<evidence type="ECO:0000256" key="8">
    <source>
        <dbReference type="ARBA" id="ARBA00022640"/>
    </source>
</evidence>
<sequence length="215" mass="23923">MMLKSVSLRQNYNSENRGFSGTVVVSAGDVDLRASLTDDISATTWPTLGSLSLSVEKPGSFTIDYDLPNKDVRFQFKKKVKVLEKPLKLTYTHMMGENQTSLNGMLELNSANKLSADYAFDFGDCKLMYSYAHGGMTLEPCYDFGKKSLDFTMSQRILDGDLVGASYKTSSKALGLEWSSNSKYNKNLRFKISASLDLAKGLHIPKLNAESTWDF</sequence>
<gene>
    <name evidence="14" type="ORF">SO802_025425</name>
</gene>
<evidence type="ECO:0000313" key="15">
    <source>
        <dbReference type="Proteomes" id="UP001459277"/>
    </source>
</evidence>
<evidence type="ECO:0000256" key="13">
    <source>
        <dbReference type="ARBA" id="ARBA00023136"/>
    </source>
</evidence>
<dbReference type="GO" id="GO:0009707">
    <property type="term" value="C:chloroplast outer membrane"/>
    <property type="evidence" value="ECO:0007669"/>
    <property type="project" value="UniProtKB-SubCell"/>
</dbReference>
<dbReference type="GO" id="GO:0034765">
    <property type="term" value="P:regulation of monoatomic ion transmembrane transport"/>
    <property type="evidence" value="ECO:0007669"/>
    <property type="project" value="InterPro"/>
</dbReference>
<dbReference type="InterPro" id="IPR034626">
    <property type="entry name" value="OEP24"/>
</dbReference>
<keyword evidence="7" id="KW-0150">Chloroplast</keyword>
<reference evidence="14 15" key="1">
    <citation type="submission" date="2024-01" db="EMBL/GenBank/DDBJ databases">
        <title>A telomere-to-telomere, gap-free genome of sweet tea (Lithocarpus litseifolius).</title>
        <authorList>
            <person name="Zhou J."/>
        </authorList>
    </citation>
    <scope>NUCLEOTIDE SEQUENCE [LARGE SCALE GENOMIC DNA]</scope>
    <source>
        <strain evidence="14">Zhou-2022a</strain>
        <tissue evidence="14">Leaf</tissue>
    </source>
</reference>
<name>A0AAW2BWN4_9ROSI</name>
<comment type="caution">
    <text evidence="14">The sequence shown here is derived from an EMBL/GenBank/DDBJ whole genome shotgun (WGS) entry which is preliminary data.</text>
</comment>
<dbReference type="PANTHER" id="PTHR35284">
    <property type="entry name" value="OUTER ENVELOPE PORE PROTEIN 24A, CHLOROPLASTIC-RELATED"/>
    <property type="match status" value="1"/>
</dbReference>
<dbReference type="EMBL" id="JAZDWU010000009">
    <property type="protein sequence ID" value="KAK9990440.1"/>
    <property type="molecule type" value="Genomic_DNA"/>
</dbReference>
<comment type="function">
    <text evidence="1">High-conductance voltage-dependent solute channel with a slight selectivity for cations transporting triosephosphates, dicarboxylic acids, ATP, inorganic phosphate (Pi), sugars, and positively or negatively charged amino acids.</text>
</comment>
<evidence type="ECO:0000256" key="11">
    <source>
        <dbReference type="ARBA" id="ARBA00023065"/>
    </source>
</evidence>
<proteinExistence type="predicted"/>
<dbReference type="GO" id="GO:0022843">
    <property type="term" value="F:voltage-gated monoatomic cation channel activity"/>
    <property type="evidence" value="ECO:0007669"/>
    <property type="project" value="InterPro"/>
</dbReference>
<keyword evidence="12" id="KW-0626">Porin</keyword>
<evidence type="ECO:0000313" key="14">
    <source>
        <dbReference type="EMBL" id="KAK9990440.1"/>
    </source>
</evidence>
<keyword evidence="9" id="KW-0812">Transmembrane</keyword>
<evidence type="ECO:0000256" key="4">
    <source>
        <dbReference type="ARBA" id="ARBA00011593"/>
    </source>
</evidence>
<dbReference type="GO" id="GO:0034426">
    <property type="term" value="C:etioplast membrane"/>
    <property type="evidence" value="ECO:0007669"/>
    <property type="project" value="UniProtKB-SubCell"/>
</dbReference>
<evidence type="ECO:0000256" key="3">
    <source>
        <dbReference type="ARBA" id="ARBA00004441"/>
    </source>
</evidence>
<keyword evidence="5" id="KW-0813">Transport</keyword>
<comment type="subunit">
    <text evidence="4">Homooligomers form large rather nonselective pores in plastidial outer membranes.</text>
</comment>
<evidence type="ECO:0000256" key="2">
    <source>
        <dbReference type="ARBA" id="ARBA00004396"/>
    </source>
</evidence>
<dbReference type="AlphaFoldDB" id="A0AAW2BWN4"/>
<evidence type="ECO:0000256" key="7">
    <source>
        <dbReference type="ARBA" id="ARBA00022528"/>
    </source>
</evidence>
<dbReference type="PANTHER" id="PTHR35284:SF1">
    <property type="entry name" value="OUTER ENVELOPE PORE PROTEIN 24A, CHLOROPLASTIC-RELATED"/>
    <property type="match status" value="1"/>
</dbReference>
<accession>A0AAW2BWN4</accession>
<keyword evidence="8" id="KW-0934">Plastid</keyword>
<evidence type="ECO:0000256" key="9">
    <source>
        <dbReference type="ARBA" id="ARBA00022692"/>
    </source>
</evidence>
<keyword evidence="13" id="KW-0472">Membrane</keyword>
<dbReference type="Proteomes" id="UP001459277">
    <property type="component" value="Unassembled WGS sequence"/>
</dbReference>
<keyword evidence="10" id="KW-1002">Plastid outer membrane</keyword>
<keyword evidence="15" id="KW-1185">Reference proteome</keyword>
<keyword evidence="6" id="KW-1134">Transmembrane beta strand</keyword>
<comment type="subcellular location">
    <subcellularLocation>
        <location evidence="2">Plastid</location>
        <location evidence="2">Chloroplast outer membrane</location>
        <topology evidence="2">Multi-pass membrane protein</topology>
    </subcellularLocation>
    <subcellularLocation>
        <location evidence="3">Plastid</location>
        <location evidence="3">Etioplast membrane</location>
        <topology evidence="3">Multi-pass membrane protein</topology>
    </subcellularLocation>
</comment>